<protein>
    <submittedName>
        <fullName evidence="5">Uncharacterized protein</fullName>
    </submittedName>
</protein>
<evidence type="ECO:0000256" key="4">
    <source>
        <dbReference type="ARBA" id="ARBA00022921"/>
    </source>
</evidence>
<sequence>MSAPSWALFMKNGERVGQCFINCGWFQDDVRTLRQIIRYTETPECPIDFDIVIAYGVTYSNDLEFELLKAEELDIKSTQIAAIKRQQNWDKGNQAIFDRLTVVPRFVPKLIAEEICGVQPMTGHTSKIYTLKVDNDVVSC</sequence>
<dbReference type="Proteomes" id="UP000002555">
    <property type="component" value="Segment"/>
</dbReference>
<keyword evidence="4" id="KW-0426">Late protein</keyword>
<dbReference type="RefSeq" id="NP_944065.1">
    <property type="nucleotide sequence ID" value="NC_005260.1"/>
</dbReference>
<dbReference type="GO" id="GO:0019028">
    <property type="term" value="C:viral capsid"/>
    <property type="evidence" value="ECO:0007669"/>
    <property type="project" value="UniProtKB-KW"/>
</dbReference>
<dbReference type="Pfam" id="PF07068">
    <property type="entry name" value="Gp23"/>
    <property type="match status" value="1"/>
</dbReference>
<evidence type="ECO:0000256" key="1">
    <source>
        <dbReference type="ARBA" id="ARBA00004328"/>
    </source>
</evidence>
<reference evidence="5 6" key="1">
    <citation type="journal article" date="2001" name="J. Bacteriol.">
        <title>Phylogeny of the major head and tail genes of the wide-ranging T4-type bacteriophages.</title>
        <authorList>
            <person name="Tetart F."/>
            <person name="Desplats C."/>
            <person name="Kutateladze M."/>
            <person name="Monod C."/>
            <person name="Ackermann H.W."/>
            <person name="Krisch H.M."/>
        </authorList>
    </citation>
    <scope>NUCLEOTIDE SEQUENCE</scope>
</reference>
<evidence type="ECO:0000256" key="3">
    <source>
        <dbReference type="ARBA" id="ARBA00022844"/>
    </source>
</evidence>
<comment type="subcellular location">
    <subcellularLocation>
        <location evidence="1">Virion</location>
    </subcellularLocation>
</comment>
<proteinExistence type="predicted"/>
<evidence type="ECO:0000256" key="2">
    <source>
        <dbReference type="ARBA" id="ARBA00022561"/>
    </source>
</evidence>
<evidence type="ECO:0000313" key="5">
    <source>
        <dbReference type="EMBL" id="AAQ17842.1"/>
    </source>
</evidence>
<accession>Q76YQ4</accession>
<dbReference type="EMBL" id="AY266303">
    <property type="protein sequence ID" value="AAQ17842.1"/>
    <property type="molecule type" value="Genomic_DNA"/>
</dbReference>
<gene>
    <name evidence="5" type="ORF">Aeh1ORF176c</name>
</gene>
<keyword evidence="3" id="KW-0946">Virion</keyword>
<dbReference type="KEGG" id="vg:2658022"/>
<organism evidence="5 6">
    <name type="scientific">Aeromonas phage Aeh1</name>
    <dbReference type="NCBI Taxonomy" id="2880362"/>
    <lineage>
        <taxon>Viruses</taxon>
        <taxon>Duplodnaviria</taxon>
        <taxon>Heunggongvirae</taxon>
        <taxon>Uroviricota</taxon>
        <taxon>Caudoviricetes</taxon>
        <taxon>Pantevenvirales</taxon>
        <taxon>Straboviridae</taxon>
        <taxon>Cinqassovirus</taxon>
        <taxon>Cinqassovirus aeh1</taxon>
    </lineage>
</organism>
<name>Q76YQ4_9CAUD</name>
<evidence type="ECO:0000313" key="6">
    <source>
        <dbReference type="Proteomes" id="UP000002555"/>
    </source>
</evidence>
<keyword evidence="2" id="KW-0167">Capsid protein</keyword>
<dbReference type="OrthoDB" id="20324at10239"/>
<dbReference type="InterPro" id="IPR010762">
    <property type="entry name" value="Gp23/Gp24_T4-like"/>
</dbReference>
<keyword evidence="6" id="KW-1185">Reference proteome</keyword>